<dbReference type="GO" id="GO:0045892">
    <property type="term" value="P:negative regulation of DNA-templated transcription"/>
    <property type="evidence" value="ECO:0007669"/>
    <property type="project" value="InterPro"/>
</dbReference>
<dbReference type="AlphaFoldDB" id="A0A930UXX0"/>
<dbReference type="SUPFAM" id="SSF46785">
    <property type="entry name" value="Winged helix' DNA-binding domain"/>
    <property type="match status" value="1"/>
</dbReference>
<gene>
    <name evidence="5" type="ORF">ISG29_08415</name>
</gene>
<evidence type="ECO:0000313" key="6">
    <source>
        <dbReference type="Proteomes" id="UP000656804"/>
    </source>
</evidence>
<dbReference type="Pfam" id="PF03965">
    <property type="entry name" value="Penicillinase_R"/>
    <property type="match status" value="1"/>
</dbReference>
<name>A0A930UXX0_9ACTN</name>
<dbReference type="InterPro" id="IPR036388">
    <property type="entry name" value="WH-like_DNA-bd_sf"/>
</dbReference>
<organism evidence="5 6">
    <name type="scientific">Nocardioides acrostichi</name>
    <dbReference type="NCBI Taxonomy" id="2784339"/>
    <lineage>
        <taxon>Bacteria</taxon>
        <taxon>Bacillati</taxon>
        <taxon>Actinomycetota</taxon>
        <taxon>Actinomycetes</taxon>
        <taxon>Propionibacteriales</taxon>
        <taxon>Nocardioidaceae</taxon>
        <taxon>Nocardioides</taxon>
    </lineage>
</organism>
<accession>A0A930UXX0</accession>
<evidence type="ECO:0000256" key="1">
    <source>
        <dbReference type="ARBA" id="ARBA00011046"/>
    </source>
</evidence>
<dbReference type="Gene3D" id="1.10.10.10">
    <property type="entry name" value="Winged helix-like DNA-binding domain superfamily/Winged helix DNA-binding domain"/>
    <property type="match status" value="1"/>
</dbReference>
<sequence>MYGVPLRSLGELERAALDVLWAATEPLSVRDIHTALALDRDLAYTTVMTVLDRMAKKDLVTRSREGRAFVYRAAGTRAAMTADLMRDALAEFSVDDRGTALVAFVTEAGEEEREALRRALAALEDQP</sequence>
<evidence type="ECO:0000256" key="2">
    <source>
        <dbReference type="ARBA" id="ARBA00023015"/>
    </source>
</evidence>
<evidence type="ECO:0000313" key="5">
    <source>
        <dbReference type="EMBL" id="MBF4161712.1"/>
    </source>
</evidence>
<protein>
    <submittedName>
        <fullName evidence="5">BlaI/MecI/CopY family transcriptional regulator</fullName>
    </submittedName>
</protein>
<comment type="caution">
    <text evidence="5">The sequence shown here is derived from an EMBL/GenBank/DDBJ whole genome shotgun (WGS) entry which is preliminary data.</text>
</comment>
<comment type="similarity">
    <text evidence="1">Belongs to the BlaI transcriptional regulatory family.</text>
</comment>
<keyword evidence="3" id="KW-0238">DNA-binding</keyword>
<reference evidence="5" key="1">
    <citation type="submission" date="2020-11" db="EMBL/GenBank/DDBJ databases">
        <title>Nocardioides sp. CBS4Y-1, whole genome shotgun sequence.</title>
        <authorList>
            <person name="Tuo L."/>
        </authorList>
    </citation>
    <scope>NUCLEOTIDE SEQUENCE</scope>
    <source>
        <strain evidence="5">CBS4Y-1</strain>
    </source>
</reference>
<dbReference type="InterPro" id="IPR036390">
    <property type="entry name" value="WH_DNA-bd_sf"/>
</dbReference>
<keyword evidence="2" id="KW-0805">Transcription regulation</keyword>
<dbReference type="InterPro" id="IPR005650">
    <property type="entry name" value="BlaI_family"/>
</dbReference>
<evidence type="ECO:0000256" key="3">
    <source>
        <dbReference type="ARBA" id="ARBA00023125"/>
    </source>
</evidence>
<keyword evidence="4" id="KW-0804">Transcription</keyword>
<keyword evidence="6" id="KW-1185">Reference proteome</keyword>
<dbReference type="PIRSF" id="PIRSF019455">
    <property type="entry name" value="CopR_AtkY"/>
    <property type="match status" value="1"/>
</dbReference>
<dbReference type="GO" id="GO:0003677">
    <property type="term" value="F:DNA binding"/>
    <property type="evidence" value="ECO:0007669"/>
    <property type="project" value="UniProtKB-KW"/>
</dbReference>
<dbReference type="EMBL" id="JADIVZ010000003">
    <property type="protein sequence ID" value="MBF4161712.1"/>
    <property type="molecule type" value="Genomic_DNA"/>
</dbReference>
<proteinExistence type="inferred from homology"/>
<evidence type="ECO:0000256" key="4">
    <source>
        <dbReference type="ARBA" id="ARBA00023163"/>
    </source>
</evidence>
<dbReference type="Gene3D" id="6.10.140.850">
    <property type="match status" value="1"/>
</dbReference>
<dbReference type="Proteomes" id="UP000656804">
    <property type="component" value="Unassembled WGS sequence"/>
</dbReference>